<dbReference type="PROSITE" id="PS50011">
    <property type="entry name" value="PROTEIN_KINASE_DOM"/>
    <property type="match status" value="1"/>
</dbReference>
<dbReference type="GO" id="GO:0004674">
    <property type="term" value="F:protein serine/threonine kinase activity"/>
    <property type="evidence" value="ECO:0007669"/>
    <property type="project" value="TreeGrafter"/>
</dbReference>
<sequence>MELIDCDLGVYLNQKSQHPEEFTWKMRIKTALQIAKAIADLHKLGLVHLNIKSFNVLCSLSTEGPAIKLSGFAQSGMIKDLRCEEYTNAIANLGTIGTVGWKAPEIVSKQVYVQDVEKIDIYSLGVVFYELDSLEIPFAGIDMMPQLREKLMRDGELKLQFSDTCPLGFKQLAMQCLEFNPCLRPTADQVVERLDKLMIFISG</sequence>
<dbReference type="OrthoDB" id="4062651at2759"/>
<dbReference type="Pfam" id="PF00069">
    <property type="entry name" value="Pkinase"/>
    <property type="match status" value="1"/>
</dbReference>
<protein>
    <recommendedName>
        <fullName evidence="1">Protein kinase domain-containing protein</fullName>
    </recommendedName>
</protein>
<gene>
    <name evidence="2" type="ORF">THRCLA_20988</name>
</gene>
<evidence type="ECO:0000313" key="2">
    <source>
        <dbReference type="EMBL" id="OQS04060.1"/>
    </source>
</evidence>
<dbReference type="PANTHER" id="PTHR44329:SF214">
    <property type="entry name" value="PROTEIN KINASE DOMAIN-CONTAINING PROTEIN"/>
    <property type="match status" value="1"/>
</dbReference>
<feature type="domain" description="Protein kinase" evidence="1">
    <location>
        <begin position="1"/>
        <end position="201"/>
    </location>
</feature>
<evidence type="ECO:0000313" key="3">
    <source>
        <dbReference type="Proteomes" id="UP000243217"/>
    </source>
</evidence>
<dbReference type="Gene3D" id="1.10.510.10">
    <property type="entry name" value="Transferase(Phosphotransferase) domain 1"/>
    <property type="match status" value="1"/>
</dbReference>
<comment type="caution">
    <text evidence="2">The sequence shown here is derived from an EMBL/GenBank/DDBJ whole genome shotgun (WGS) entry which is preliminary data.</text>
</comment>
<name>A0A1W0A210_9STRA</name>
<dbReference type="InterPro" id="IPR000719">
    <property type="entry name" value="Prot_kinase_dom"/>
</dbReference>
<accession>A0A1W0A210</accession>
<dbReference type="InterPro" id="IPR051681">
    <property type="entry name" value="Ser/Thr_Kinases-Pseudokinases"/>
</dbReference>
<dbReference type="PANTHER" id="PTHR44329">
    <property type="entry name" value="SERINE/THREONINE-PROTEIN KINASE TNNI3K-RELATED"/>
    <property type="match status" value="1"/>
</dbReference>
<dbReference type="GO" id="GO:0005524">
    <property type="term" value="F:ATP binding"/>
    <property type="evidence" value="ECO:0007669"/>
    <property type="project" value="InterPro"/>
</dbReference>
<reference evidence="2 3" key="1">
    <citation type="journal article" date="2014" name="Genome Biol. Evol.">
        <title>The secreted proteins of Achlya hypogyna and Thraustotheca clavata identify the ancestral oomycete secretome and reveal gene acquisitions by horizontal gene transfer.</title>
        <authorList>
            <person name="Misner I."/>
            <person name="Blouin N."/>
            <person name="Leonard G."/>
            <person name="Richards T.A."/>
            <person name="Lane C.E."/>
        </authorList>
    </citation>
    <scope>NUCLEOTIDE SEQUENCE [LARGE SCALE GENOMIC DNA]</scope>
    <source>
        <strain evidence="2 3">ATCC 34112</strain>
    </source>
</reference>
<dbReference type="SUPFAM" id="SSF56112">
    <property type="entry name" value="Protein kinase-like (PK-like)"/>
    <property type="match status" value="1"/>
</dbReference>
<proteinExistence type="predicted"/>
<dbReference type="Proteomes" id="UP000243217">
    <property type="component" value="Unassembled WGS sequence"/>
</dbReference>
<organism evidence="2 3">
    <name type="scientific">Thraustotheca clavata</name>
    <dbReference type="NCBI Taxonomy" id="74557"/>
    <lineage>
        <taxon>Eukaryota</taxon>
        <taxon>Sar</taxon>
        <taxon>Stramenopiles</taxon>
        <taxon>Oomycota</taxon>
        <taxon>Saprolegniomycetes</taxon>
        <taxon>Saprolegniales</taxon>
        <taxon>Achlyaceae</taxon>
        <taxon>Thraustotheca</taxon>
    </lineage>
</organism>
<dbReference type="AlphaFoldDB" id="A0A1W0A210"/>
<keyword evidence="3" id="KW-1185">Reference proteome</keyword>
<dbReference type="InterPro" id="IPR011009">
    <property type="entry name" value="Kinase-like_dom_sf"/>
</dbReference>
<dbReference type="EMBL" id="JNBS01000687">
    <property type="protein sequence ID" value="OQS04060.1"/>
    <property type="molecule type" value="Genomic_DNA"/>
</dbReference>
<evidence type="ECO:0000259" key="1">
    <source>
        <dbReference type="PROSITE" id="PS50011"/>
    </source>
</evidence>